<keyword evidence="2" id="KW-1185">Reference proteome</keyword>
<dbReference type="HOGENOM" id="CLU_3120083_0_0_14"/>
<dbReference type="AlphaFoldDB" id="U5NCS5"/>
<proteinExistence type="predicted"/>
<sequence length="50" mass="5964">MGNNKKLQNNYPEIYLILLLIENKPKSNNQDKEFSLNPFNFSFFILFVKP</sequence>
<dbReference type="Proteomes" id="UP000017119">
    <property type="component" value="Chromosome"/>
</dbReference>
<reference evidence="1 2" key="1">
    <citation type="journal article" date="2013" name="Genome Announc.">
        <title>Genome Sequence of Mycoplasma parvum (Formerly Eperythrozoon parvum), a Diminutive Hemoplasma of the Pig.</title>
        <authorList>
            <person name="do Nascimento N.C."/>
            <person name="Dos Santos A.P."/>
            <person name="Chu Y."/>
            <person name="Guimaraes A.M."/>
            <person name="Pagliaro A."/>
            <person name="Messick J.B."/>
        </authorList>
    </citation>
    <scope>NUCLEOTIDE SEQUENCE [LARGE SCALE GENOMIC DNA]</scope>
    <source>
        <strain evidence="1 2">Indiana</strain>
    </source>
</reference>
<evidence type="ECO:0000313" key="1">
    <source>
        <dbReference type="EMBL" id="AGX89140.1"/>
    </source>
</evidence>
<evidence type="ECO:0000313" key="2">
    <source>
        <dbReference type="Proteomes" id="UP000017119"/>
    </source>
</evidence>
<gene>
    <name evidence="1" type="ORF">PRV_02010</name>
</gene>
<protein>
    <submittedName>
        <fullName evidence="1">Uncharacterized protein</fullName>
    </submittedName>
</protein>
<dbReference type="EMBL" id="CP006771">
    <property type="protein sequence ID" value="AGX89140.1"/>
    <property type="molecule type" value="Genomic_DNA"/>
</dbReference>
<name>U5NCS5_9MOLU</name>
<accession>U5NCS5</accession>
<dbReference type="KEGG" id="mpv:PRV_02010"/>
<organism evidence="1 2">
    <name type="scientific">Mycoplasma parvum str. Indiana</name>
    <dbReference type="NCBI Taxonomy" id="1403316"/>
    <lineage>
        <taxon>Bacteria</taxon>
        <taxon>Bacillati</taxon>
        <taxon>Mycoplasmatota</taxon>
        <taxon>Mollicutes</taxon>
        <taxon>Mycoplasmataceae</taxon>
        <taxon>Mycoplasma</taxon>
    </lineage>
</organism>
<dbReference type="PATRIC" id="fig|1403316.3.peg.371"/>